<accession>A0A0A9GVT0</accession>
<name>A0A0A9GVT0_ARUDO</name>
<dbReference type="EMBL" id="GBRH01173178">
    <property type="protein sequence ID" value="JAE24718.1"/>
    <property type="molecule type" value="Transcribed_RNA"/>
</dbReference>
<reference evidence="2" key="1">
    <citation type="submission" date="2014-09" db="EMBL/GenBank/DDBJ databases">
        <authorList>
            <person name="Magalhaes I.L.F."/>
            <person name="Oliveira U."/>
            <person name="Santos F.R."/>
            <person name="Vidigal T.H.D.A."/>
            <person name="Brescovit A.D."/>
            <person name="Santos A.J."/>
        </authorList>
    </citation>
    <scope>NUCLEOTIDE SEQUENCE</scope>
    <source>
        <tissue evidence="2">Shoot tissue taken approximately 20 cm above the soil surface</tissue>
    </source>
</reference>
<evidence type="ECO:0000256" key="1">
    <source>
        <dbReference type="SAM" id="MobiDB-lite"/>
    </source>
</evidence>
<protein>
    <submittedName>
        <fullName evidence="2">Uncharacterized protein</fullName>
    </submittedName>
</protein>
<reference evidence="2" key="2">
    <citation type="journal article" date="2015" name="Data Brief">
        <title>Shoot transcriptome of the giant reed, Arundo donax.</title>
        <authorList>
            <person name="Barrero R.A."/>
            <person name="Guerrero F.D."/>
            <person name="Moolhuijzen P."/>
            <person name="Goolsby J.A."/>
            <person name="Tidwell J."/>
            <person name="Bellgard S.E."/>
            <person name="Bellgard M.I."/>
        </authorList>
    </citation>
    <scope>NUCLEOTIDE SEQUENCE</scope>
    <source>
        <tissue evidence="2">Shoot tissue taken approximately 20 cm above the soil surface</tissue>
    </source>
</reference>
<feature type="region of interest" description="Disordered" evidence="1">
    <location>
        <begin position="22"/>
        <end position="48"/>
    </location>
</feature>
<organism evidence="2">
    <name type="scientific">Arundo donax</name>
    <name type="common">Giant reed</name>
    <name type="synonym">Donax arundinaceus</name>
    <dbReference type="NCBI Taxonomy" id="35708"/>
    <lineage>
        <taxon>Eukaryota</taxon>
        <taxon>Viridiplantae</taxon>
        <taxon>Streptophyta</taxon>
        <taxon>Embryophyta</taxon>
        <taxon>Tracheophyta</taxon>
        <taxon>Spermatophyta</taxon>
        <taxon>Magnoliopsida</taxon>
        <taxon>Liliopsida</taxon>
        <taxon>Poales</taxon>
        <taxon>Poaceae</taxon>
        <taxon>PACMAD clade</taxon>
        <taxon>Arundinoideae</taxon>
        <taxon>Arundineae</taxon>
        <taxon>Arundo</taxon>
    </lineage>
</organism>
<dbReference type="AlphaFoldDB" id="A0A0A9GVT0"/>
<evidence type="ECO:0000313" key="2">
    <source>
        <dbReference type="EMBL" id="JAE24718.1"/>
    </source>
</evidence>
<proteinExistence type="predicted"/>
<sequence>MNNLHVSVFCRTVSRRRAALHMHSGRNDSMEDDGVTSTGASTIFPEHPTSELTTSFCDIAPSTSVSMGTADSIQELESPSHPTFAIVFKISMNMSTPEERNDDA</sequence>